<proteinExistence type="predicted"/>
<keyword evidence="3" id="KW-1185">Reference proteome</keyword>
<sequence>MSDSMHSEGSMKRQEGSVRRRPSTILAAMPVPRYSRPHSTLMETHGEAPLPPTQHRLATPLTLERALYLLSMGELTTVPEILFRAPIIDLFNHFTRELVEDPNWAVTPAGIDYTHYGYSYILKEEARHFTCVA</sequence>
<evidence type="ECO:0000313" key="2">
    <source>
        <dbReference type="EMBL" id="PBK85901.1"/>
    </source>
</evidence>
<feature type="region of interest" description="Disordered" evidence="1">
    <location>
        <begin position="1"/>
        <end position="22"/>
    </location>
</feature>
<organism evidence="2 3">
    <name type="scientific">Armillaria gallica</name>
    <name type="common">Bulbous honey fungus</name>
    <name type="synonym">Armillaria bulbosa</name>
    <dbReference type="NCBI Taxonomy" id="47427"/>
    <lineage>
        <taxon>Eukaryota</taxon>
        <taxon>Fungi</taxon>
        <taxon>Dikarya</taxon>
        <taxon>Basidiomycota</taxon>
        <taxon>Agaricomycotina</taxon>
        <taxon>Agaricomycetes</taxon>
        <taxon>Agaricomycetidae</taxon>
        <taxon>Agaricales</taxon>
        <taxon>Marasmiineae</taxon>
        <taxon>Physalacriaceae</taxon>
        <taxon>Armillaria</taxon>
    </lineage>
</organism>
<feature type="compositionally biased region" description="Basic and acidic residues" evidence="1">
    <location>
        <begin position="1"/>
        <end position="18"/>
    </location>
</feature>
<gene>
    <name evidence="2" type="ORF">ARMGADRAFT_1086932</name>
</gene>
<dbReference type="STRING" id="47427.A0A2H3CS72"/>
<dbReference type="AlphaFoldDB" id="A0A2H3CS72"/>
<evidence type="ECO:0000256" key="1">
    <source>
        <dbReference type="SAM" id="MobiDB-lite"/>
    </source>
</evidence>
<reference evidence="3" key="1">
    <citation type="journal article" date="2017" name="Nat. Ecol. Evol.">
        <title>Genome expansion and lineage-specific genetic innovations in the forest pathogenic fungi Armillaria.</title>
        <authorList>
            <person name="Sipos G."/>
            <person name="Prasanna A.N."/>
            <person name="Walter M.C."/>
            <person name="O'Connor E."/>
            <person name="Balint B."/>
            <person name="Krizsan K."/>
            <person name="Kiss B."/>
            <person name="Hess J."/>
            <person name="Varga T."/>
            <person name="Slot J."/>
            <person name="Riley R."/>
            <person name="Boka B."/>
            <person name="Rigling D."/>
            <person name="Barry K."/>
            <person name="Lee J."/>
            <person name="Mihaltcheva S."/>
            <person name="LaButti K."/>
            <person name="Lipzen A."/>
            <person name="Waldron R."/>
            <person name="Moloney N.M."/>
            <person name="Sperisen C."/>
            <person name="Kredics L."/>
            <person name="Vagvoelgyi C."/>
            <person name="Patrignani A."/>
            <person name="Fitzpatrick D."/>
            <person name="Nagy I."/>
            <person name="Doyle S."/>
            <person name="Anderson J.B."/>
            <person name="Grigoriev I.V."/>
            <person name="Gueldener U."/>
            <person name="Muensterkoetter M."/>
            <person name="Nagy L.G."/>
        </authorList>
    </citation>
    <scope>NUCLEOTIDE SEQUENCE [LARGE SCALE GENOMIC DNA]</scope>
    <source>
        <strain evidence="3">Ar21-2</strain>
    </source>
</reference>
<evidence type="ECO:0000313" key="3">
    <source>
        <dbReference type="Proteomes" id="UP000217790"/>
    </source>
</evidence>
<dbReference type="Proteomes" id="UP000217790">
    <property type="component" value="Unassembled WGS sequence"/>
</dbReference>
<protein>
    <submittedName>
        <fullName evidence="2">Uncharacterized protein</fullName>
    </submittedName>
</protein>
<dbReference type="EMBL" id="KZ293687">
    <property type="protein sequence ID" value="PBK85901.1"/>
    <property type="molecule type" value="Genomic_DNA"/>
</dbReference>
<name>A0A2H3CS72_ARMGA</name>
<dbReference type="InParanoid" id="A0A2H3CS72"/>
<accession>A0A2H3CS72</accession>